<dbReference type="InterPro" id="IPR001387">
    <property type="entry name" value="Cro/C1-type_HTH"/>
</dbReference>
<dbReference type="InterPro" id="IPR052345">
    <property type="entry name" value="Rad_response_metalloprotease"/>
</dbReference>
<evidence type="ECO:0000313" key="4">
    <source>
        <dbReference type="Proteomes" id="UP000655287"/>
    </source>
</evidence>
<dbReference type="Proteomes" id="UP000655287">
    <property type="component" value="Unassembled WGS sequence"/>
</dbReference>
<gene>
    <name evidence="3" type="ORF">Sru01_34360</name>
</gene>
<dbReference type="Pfam" id="PF01381">
    <property type="entry name" value="HTH_3"/>
    <property type="match status" value="1"/>
</dbReference>
<comment type="similarity">
    <text evidence="1">Belongs to the short-chain fatty acyl-CoA assimilation regulator (ScfR) family.</text>
</comment>
<evidence type="ECO:0000259" key="2">
    <source>
        <dbReference type="PROSITE" id="PS50943"/>
    </source>
</evidence>
<dbReference type="PROSITE" id="PS50943">
    <property type="entry name" value="HTH_CROC1"/>
    <property type="match status" value="1"/>
</dbReference>
<reference evidence="3" key="1">
    <citation type="submission" date="2021-01" db="EMBL/GenBank/DDBJ databases">
        <title>Whole genome shotgun sequence of Sphaerisporangium rufum NBRC 109079.</title>
        <authorList>
            <person name="Komaki H."/>
            <person name="Tamura T."/>
        </authorList>
    </citation>
    <scope>NUCLEOTIDE SEQUENCE</scope>
    <source>
        <strain evidence="3">NBRC 109079</strain>
    </source>
</reference>
<dbReference type="AlphaFoldDB" id="A0A919R2M2"/>
<evidence type="ECO:0000313" key="3">
    <source>
        <dbReference type="EMBL" id="GII78454.1"/>
    </source>
</evidence>
<proteinExistence type="inferred from homology"/>
<dbReference type="Gene3D" id="1.10.10.2910">
    <property type="match status" value="1"/>
</dbReference>
<accession>A0A919R2M2</accession>
<comment type="caution">
    <text evidence="3">The sequence shown here is derived from an EMBL/GenBank/DDBJ whole genome shotgun (WGS) entry which is preliminary data.</text>
</comment>
<dbReference type="CDD" id="cd00093">
    <property type="entry name" value="HTH_XRE"/>
    <property type="match status" value="1"/>
</dbReference>
<dbReference type="EMBL" id="BOOU01000048">
    <property type="protein sequence ID" value="GII78454.1"/>
    <property type="molecule type" value="Genomic_DNA"/>
</dbReference>
<sequence length="387" mass="41916">MCVPLASMCAKIVHMAEVDDKTLGVRVREARERAGLKQGELARLVGLERTAVNKIESGIRKVSALELSDIAASLGVTMSSFFSEPIPALVSHRSGQGLDTVDSKIDRLLAGIAADVEFVAELAPEELALPGNGVAPSPPPRTSSDADALAVTARAMLGLADAEPVRDLVGKAAAIGLLIFSVDLGVDTADAGTILLRRGGVSLVNSHNKVGRRRLAAAHELGHYLIADEYTVDWRVADRQGGDIETRLDRFARVLLLPEGGLRAAWTEYGARELREVAVLLASRFRVDMATLARRLEELDLVDGEGAALIRGVTTTRADIVEFGLIVSVDLEGTSLPVSYQKAILRAFRDERISQERALELLRGTFTECDLPPRRKRRVDEIWKFVS</sequence>
<dbReference type="InterPro" id="IPR010359">
    <property type="entry name" value="IrrE_HExxH"/>
</dbReference>
<dbReference type="PANTHER" id="PTHR43236:SF1">
    <property type="entry name" value="BLL7220 PROTEIN"/>
    <property type="match status" value="1"/>
</dbReference>
<evidence type="ECO:0000256" key="1">
    <source>
        <dbReference type="ARBA" id="ARBA00007227"/>
    </source>
</evidence>
<dbReference type="Gene3D" id="1.10.260.40">
    <property type="entry name" value="lambda repressor-like DNA-binding domains"/>
    <property type="match status" value="1"/>
</dbReference>
<name>A0A919R2M2_9ACTN</name>
<dbReference type="Pfam" id="PF06114">
    <property type="entry name" value="Peptidase_M78"/>
    <property type="match status" value="1"/>
</dbReference>
<keyword evidence="4" id="KW-1185">Reference proteome</keyword>
<dbReference type="PANTHER" id="PTHR43236">
    <property type="entry name" value="ANTITOXIN HIGA1"/>
    <property type="match status" value="1"/>
</dbReference>
<protein>
    <recommendedName>
        <fullName evidence="2">HTH cro/C1-type domain-containing protein</fullName>
    </recommendedName>
</protein>
<dbReference type="SUPFAM" id="SSF47413">
    <property type="entry name" value="lambda repressor-like DNA-binding domains"/>
    <property type="match status" value="1"/>
</dbReference>
<dbReference type="GO" id="GO:0003677">
    <property type="term" value="F:DNA binding"/>
    <property type="evidence" value="ECO:0007669"/>
    <property type="project" value="InterPro"/>
</dbReference>
<dbReference type="SMART" id="SM00530">
    <property type="entry name" value="HTH_XRE"/>
    <property type="match status" value="1"/>
</dbReference>
<dbReference type="InterPro" id="IPR010982">
    <property type="entry name" value="Lambda_DNA-bd_dom_sf"/>
</dbReference>
<feature type="domain" description="HTH cro/C1-type" evidence="2">
    <location>
        <begin position="27"/>
        <end position="81"/>
    </location>
</feature>
<organism evidence="3 4">
    <name type="scientific">Sphaerisporangium rufum</name>
    <dbReference type="NCBI Taxonomy" id="1381558"/>
    <lineage>
        <taxon>Bacteria</taxon>
        <taxon>Bacillati</taxon>
        <taxon>Actinomycetota</taxon>
        <taxon>Actinomycetes</taxon>
        <taxon>Streptosporangiales</taxon>
        <taxon>Streptosporangiaceae</taxon>
        <taxon>Sphaerisporangium</taxon>
    </lineage>
</organism>